<dbReference type="Proteomes" id="UP001165653">
    <property type="component" value="Unassembled WGS sequence"/>
</dbReference>
<dbReference type="RefSeq" id="WP_264512933.1">
    <property type="nucleotide sequence ID" value="NZ_JAPDDR010000003.1"/>
</dbReference>
<comment type="caution">
    <text evidence="2">The sequence shown here is derived from an EMBL/GenBank/DDBJ whole genome shotgun (WGS) entry which is preliminary data.</text>
</comment>
<dbReference type="EMBL" id="JAPDDR010000003">
    <property type="protein sequence ID" value="MCW1913460.1"/>
    <property type="molecule type" value="Genomic_DNA"/>
</dbReference>
<protein>
    <submittedName>
        <fullName evidence="2">Ribbon-helix-helix protein, CopG family</fullName>
    </submittedName>
</protein>
<keyword evidence="3" id="KW-1185">Reference proteome</keyword>
<sequence length="93" mass="10680">MSYRMVRTSMSLDTATLETMDALAKRWSVSKAEIMRRAVRTLKAEADRETRKLTPLQALDWLQGGGGLSVKEGEAFKKAIRAERESKKYWWEA</sequence>
<evidence type="ECO:0000313" key="2">
    <source>
        <dbReference type="EMBL" id="MCW1913460.1"/>
    </source>
</evidence>
<evidence type="ECO:0000259" key="1">
    <source>
        <dbReference type="Pfam" id="PF01402"/>
    </source>
</evidence>
<organism evidence="2 3">
    <name type="scientific">Luteolibacter rhizosphaerae</name>
    <dbReference type="NCBI Taxonomy" id="2989719"/>
    <lineage>
        <taxon>Bacteria</taxon>
        <taxon>Pseudomonadati</taxon>
        <taxon>Verrucomicrobiota</taxon>
        <taxon>Verrucomicrobiia</taxon>
        <taxon>Verrucomicrobiales</taxon>
        <taxon>Verrucomicrobiaceae</taxon>
        <taxon>Luteolibacter</taxon>
    </lineage>
</organism>
<reference evidence="2" key="1">
    <citation type="submission" date="2022-10" db="EMBL/GenBank/DDBJ databases">
        <title>Luteolibacter sp. GHJ8, whole genome shotgun sequencing project.</title>
        <authorList>
            <person name="Zhao G."/>
            <person name="Shen L."/>
        </authorList>
    </citation>
    <scope>NUCLEOTIDE SEQUENCE</scope>
    <source>
        <strain evidence="2">GHJ8</strain>
    </source>
</reference>
<dbReference type="InterPro" id="IPR002145">
    <property type="entry name" value="CopG"/>
</dbReference>
<proteinExistence type="predicted"/>
<accession>A0ABT3G2J1</accession>
<feature type="domain" description="Ribbon-helix-helix protein CopG" evidence="1">
    <location>
        <begin position="6"/>
        <end position="45"/>
    </location>
</feature>
<gene>
    <name evidence="2" type="ORF">OJ996_07740</name>
</gene>
<dbReference type="Pfam" id="PF01402">
    <property type="entry name" value="RHH_1"/>
    <property type="match status" value="1"/>
</dbReference>
<name>A0ABT3G2J1_9BACT</name>
<evidence type="ECO:0000313" key="3">
    <source>
        <dbReference type="Proteomes" id="UP001165653"/>
    </source>
</evidence>